<dbReference type="EMBL" id="FXTI01000003">
    <property type="protein sequence ID" value="SMO54611.1"/>
    <property type="molecule type" value="Genomic_DNA"/>
</dbReference>
<evidence type="ECO:0000313" key="2">
    <source>
        <dbReference type="Proteomes" id="UP000315636"/>
    </source>
</evidence>
<reference evidence="1 2" key="1">
    <citation type="submission" date="2017-05" db="EMBL/GenBank/DDBJ databases">
        <authorList>
            <person name="Varghese N."/>
            <person name="Submissions S."/>
        </authorList>
    </citation>
    <scope>NUCLEOTIDE SEQUENCE [LARGE SCALE GENOMIC DNA]</scope>
    <source>
        <strain evidence="1 2">DSM 45474</strain>
    </source>
</reference>
<gene>
    <name evidence="1" type="ORF">SAMN06264849_103137</name>
</gene>
<organism evidence="1 2">
    <name type="scientific">Melghirimyces algeriensis</name>
    <dbReference type="NCBI Taxonomy" id="910412"/>
    <lineage>
        <taxon>Bacteria</taxon>
        <taxon>Bacillati</taxon>
        <taxon>Bacillota</taxon>
        <taxon>Bacilli</taxon>
        <taxon>Bacillales</taxon>
        <taxon>Thermoactinomycetaceae</taxon>
        <taxon>Melghirimyces</taxon>
    </lineage>
</organism>
<sequence length="57" mass="6594">MNALKQQTAIRWVVDRNGQVVYRDDGTAAVELRGVRGTGLCPVRALRDWEKQRRRAR</sequence>
<accession>A0A521C721</accession>
<name>A0A521C721_9BACL</name>
<keyword evidence="2" id="KW-1185">Reference proteome</keyword>
<protein>
    <submittedName>
        <fullName evidence="1">Uncharacterized protein</fullName>
    </submittedName>
</protein>
<dbReference type="Proteomes" id="UP000315636">
    <property type="component" value="Unassembled WGS sequence"/>
</dbReference>
<evidence type="ECO:0000313" key="1">
    <source>
        <dbReference type="EMBL" id="SMO54611.1"/>
    </source>
</evidence>
<dbReference type="AlphaFoldDB" id="A0A521C721"/>
<proteinExistence type="predicted"/>
<dbReference type="RefSeq" id="WP_185956083.1">
    <property type="nucleotide sequence ID" value="NZ_FXTI01000003.1"/>
</dbReference>